<keyword evidence="2" id="KW-0732">Signal</keyword>
<organism evidence="4 5">
    <name type="scientific">Pseudoalteromonas rhizosphaerae</name>
    <dbReference type="NCBI Taxonomy" id="2518973"/>
    <lineage>
        <taxon>Bacteria</taxon>
        <taxon>Pseudomonadati</taxon>
        <taxon>Pseudomonadota</taxon>
        <taxon>Gammaproteobacteria</taxon>
        <taxon>Alteromonadales</taxon>
        <taxon>Pseudoalteromonadaceae</taxon>
        <taxon>Pseudoalteromonas</taxon>
    </lineage>
</organism>
<dbReference type="PANTHER" id="PTHR35936:SF25">
    <property type="entry name" value="ABC TRANSPORTER SUBSTRATE-BINDING PROTEIN"/>
    <property type="match status" value="1"/>
</dbReference>
<dbReference type="PANTHER" id="PTHR35936">
    <property type="entry name" value="MEMBRANE-BOUND LYTIC MUREIN TRANSGLYCOSYLASE F"/>
    <property type="match status" value="1"/>
</dbReference>
<dbReference type="Pfam" id="PF00497">
    <property type="entry name" value="SBP_bac_3"/>
    <property type="match status" value="1"/>
</dbReference>
<dbReference type="InterPro" id="IPR001638">
    <property type="entry name" value="Solute-binding_3/MltF_N"/>
</dbReference>
<reference evidence="4 5" key="1">
    <citation type="submission" date="2024-11" db="EMBL/GenBank/DDBJ databases">
        <title>The Natural Products Discovery Center: Release of the First 8490 Sequenced Strains for Exploring Actinobacteria Biosynthetic Diversity.</title>
        <authorList>
            <person name="Kalkreuter E."/>
            <person name="Kautsar S.A."/>
            <person name="Yang D."/>
            <person name="Bader C.D."/>
            <person name="Teijaro C.N."/>
            <person name="Fluegel L."/>
            <person name="Davis C.M."/>
            <person name="Simpson J.R."/>
            <person name="Lauterbach L."/>
            <person name="Steele A.D."/>
            <person name="Gui C."/>
            <person name="Meng S."/>
            <person name="Li G."/>
            <person name="Viehrig K."/>
            <person name="Ye F."/>
            <person name="Su P."/>
            <person name="Kiefer A.F."/>
            <person name="Nichols A."/>
            <person name="Cepeda A.J."/>
            <person name="Yan W."/>
            <person name="Fan B."/>
            <person name="Jiang Y."/>
            <person name="Adhikari A."/>
            <person name="Zheng C.-J."/>
            <person name="Schuster L."/>
            <person name="Cowan T.M."/>
            <person name="Smanski M.J."/>
            <person name="Chevrette M.G."/>
            <person name="De Carvalho L.P.S."/>
            <person name="Shen B."/>
        </authorList>
    </citation>
    <scope>NUCLEOTIDE SEQUENCE [LARGE SCALE GENOMIC DNA]</scope>
    <source>
        <strain evidence="4 5">NPDC078403</strain>
    </source>
</reference>
<gene>
    <name evidence="4" type="ORF">ACI2JU_07245</name>
</gene>
<keyword evidence="5" id="KW-1185">Reference proteome</keyword>
<protein>
    <submittedName>
        <fullName evidence="4">Substrate-binding periplasmic protein</fullName>
    </submittedName>
</protein>
<evidence type="ECO:0000313" key="5">
    <source>
        <dbReference type="Proteomes" id="UP001620262"/>
    </source>
</evidence>
<dbReference type="Gene3D" id="3.40.190.10">
    <property type="entry name" value="Periplasmic binding protein-like II"/>
    <property type="match status" value="2"/>
</dbReference>
<feature type="domain" description="Solute-binding protein family 3/N-terminal" evidence="3">
    <location>
        <begin position="38"/>
        <end position="95"/>
    </location>
</feature>
<dbReference type="SUPFAM" id="SSF53850">
    <property type="entry name" value="Periplasmic binding protein-like II"/>
    <property type="match status" value="1"/>
</dbReference>
<evidence type="ECO:0000256" key="2">
    <source>
        <dbReference type="ARBA" id="ARBA00022729"/>
    </source>
</evidence>
<sequence length="272" mass="31551">MESSWQIIQWNGPKRIVFLLFAFFFTIQVVAKPSYRVVILVDDSYPPYSYLKDGELVGLYVDVVRQAADLISEKYIIELQPVPWKRGVDALRRGEDFALLPPYKNVQGRSFIWPYSEPLHEEVIQAFCNPNSSLLKIENTEYPLKPINVGINAGYLLFDQALNTAMEQNKIKIWENKDTLSNILKLAKNRIDCYINDKWAILSGIKALKKSHPFVDLSQLQQDRIIFKRTAHIGYLKAPSEKFPFKDDFIKEMDAALKLVFERRTQIDSDDK</sequence>
<evidence type="ECO:0000256" key="1">
    <source>
        <dbReference type="ARBA" id="ARBA00010333"/>
    </source>
</evidence>
<dbReference type="Proteomes" id="UP001620262">
    <property type="component" value="Unassembled WGS sequence"/>
</dbReference>
<proteinExistence type="inferred from homology"/>
<evidence type="ECO:0000259" key="3">
    <source>
        <dbReference type="Pfam" id="PF00497"/>
    </source>
</evidence>
<accession>A0ABW8KXP8</accession>
<dbReference type="EMBL" id="JBJDOT010000007">
    <property type="protein sequence ID" value="MFK3863665.1"/>
    <property type="molecule type" value="Genomic_DNA"/>
</dbReference>
<comment type="similarity">
    <text evidence="1">Belongs to the bacterial solute-binding protein 3 family.</text>
</comment>
<comment type="caution">
    <text evidence="4">The sequence shown here is derived from an EMBL/GenBank/DDBJ whole genome shotgun (WGS) entry which is preliminary data.</text>
</comment>
<name>A0ABW8KXP8_9GAMM</name>
<evidence type="ECO:0000313" key="4">
    <source>
        <dbReference type="EMBL" id="MFK3863665.1"/>
    </source>
</evidence>
<dbReference type="RefSeq" id="WP_404675082.1">
    <property type="nucleotide sequence ID" value="NZ_JBATVC010000122.1"/>
</dbReference>